<reference evidence="5 6" key="1">
    <citation type="submission" date="2019-02" db="EMBL/GenBank/DDBJ databases">
        <title>Genomic Encyclopedia of Type Strains, Phase IV (KMG-IV): sequencing the most valuable type-strain genomes for metagenomic binning, comparative biology and taxonomic classification.</title>
        <authorList>
            <person name="Goeker M."/>
        </authorList>
    </citation>
    <scope>NUCLEOTIDE SEQUENCE [LARGE SCALE GENOMIC DNA]</scope>
    <source>
        <strain evidence="5 6">DSM 105135</strain>
    </source>
</reference>
<sequence>MATLTQVINLLQETLKPGLFQDYCPNGLQVAGREEVRLVVSGVTACQSLIDEAIALDADAILVHHGYFWKGENPCITGMKKSRLKALLAHDLSLLAYHLPLDAHPELGNNAQLAARLGLPLTGPLFPDNPRQVGNIADLAEPLTGDDLAERLCRVLGQQPLWVSGGAGLIRRIGFCTGGAQGYIEQAVLMGCDAYISGEISEPTVHTAREMGVHYFAAGHHATERYGVHAVGAMLAEKLGIKHRFIDIPNPV</sequence>
<feature type="binding site" evidence="4">
    <location>
        <position position="220"/>
    </location>
    <ligand>
        <name>a divalent metal cation</name>
        <dbReference type="ChEBI" id="CHEBI:60240"/>
        <label>1</label>
    </ligand>
</feature>
<proteinExistence type="inferred from homology"/>
<evidence type="ECO:0000256" key="4">
    <source>
        <dbReference type="PIRSR" id="PIRSR602678-1"/>
    </source>
</evidence>
<keyword evidence="3 4" id="KW-0479">Metal-binding</keyword>
<feature type="binding site" evidence="4">
    <location>
        <position position="65"/>
    </location>
    <ligand>
        <name>a divalent metal cation</name>
        <dbReference type="ChEBI" id="CHEBI:60240"/>
        <label>1</label>
    </ligand>
</feature>
<dbReference type="PANTHER" id="PTHR13799">
    <property type="entry name" value="NGG1 INTERACTING FACTOR 3"/>
    <property type="match status" value="1"/>
</dbReference>
<gene>
    <name evidence="5" type="ORF">EV700_3299</name>
</gene>
<dbReference type="FunFam" id="3.40.1390.30:FF:000002">
    <property type="entry name" value="Nif3-like dinuclear metal center protein"/>
    <property type="match status" value="1"/>
</dbReference>
<name>A0A4Q7YDI3_9GAMM</name>
<dbReference type="InterPro" id="IPR002678">
    <property type="entry name" value="DUF34/NIF3"/>
</dbReference>
<dbReference type="Proteomes" id="UP000292423">
    <property type="component" value="Unassembled WGS sequence"/>
</dbReference>
<keyword evidence="6" id="KW-1185">Reference proteome</keyword>
<dbReference type="AlphaFoldDB" id="A0A4Q7YDI3"/>
<dbReference type="PANTHER" id="PTHR13799:SF14">
    <property type="entry name" value="GTP CYCLOHYDROLASE 1 TYPE 2 HOMOLOG"/>
    <property type="match status" value="1"/>
</dbReference>
<evidence type="ECO:0000256" key="3">
    <source>
        <dbReference type="ARBA" id="ARBA00022723"/>
    </source>
</evidence>
<dbReference type="InterPro" id="IPR036069">
    <property type="entry name" value="DUF34/NIF3_sf"/>
</dbReference>
<dbReference type="GO" id="GO:0046872">
    <property type="term" value="F:metal ion binding"/>
    <property type="evidence" value="ECO:0007669"/>
    <property type="project" value="UniProtKB-KW"/>
</dbReference>
<feature type="binding site" evidence="4">
    <location>
        <position position="224"/>
    </location>
    <ligand>
        <name>a divalent metal cation</name>
        <dbReference type="ChEBI" id="CHEBI:60240"/>
        <label>1</label>
    </ligand>
</feature>
<protein>
    <recommendedName>
        <fullName evidence="2">GTP cyclohydrolase 1 type 2 homolog</fullName>
    </recommendedName>
</protein>
<feature type="binding site" evidence="4">
    <location>
        <position position="64"/>
    </location>
    <ligand>
        <name>a divalent metal cation</name>
        <dbReference type="ChEBI" id="CHEBI:60240"/>
        <label>2</label>
    </ligand>
</feature>
<evidence type="ECO:0000256" key="1">
    <source>
        <dbReference type="ARBA" id="ARBA00006964"/>
    </source>
</evidence>
<accession>A0A4Q7YDI3</accession>
<organism evidence="5 6">
    <name type="scientific">Fluviicoccus keumensis</name>
    <dbReference type="NCBI Taxonomy" id="1435465"/>
    <lineage>
        <taxon>Bacteria</taxon>
        <taxon>Pseudomonadati</taxon>
        <taxon>Pseudomonadota</taxon>
        <taxon>Gammaproteobacteria</taxon>
        <taxon>Moraxellales</taxon>
        <taxon>Moraxellaceae</taxon>
        <taxon>Fluviicoccus</taxon>
    </lineage>
</organism>
<dbReference type="EMBL" id="SHKX01000018">
    <property type="protein sequence ID" value="RZU35347.1"/>
    <property type="molecule type" value="Genomic_DNA"/>
</dbReference>
<evidence type="ECO:0000256" key="2">
    <source>
        <dbReference type="ARBA" id="ARBA00022112"/>
    </source>
</evidence>
<dbReference type="GO" id="GO:0005737">
    <property type="term" value="C:cytoplasm"/>
    <property type="evidence" value="ECO:0007669"/>
    <property type="project" value="TreeGrafter"/>
</dbReference>
<dbReference type="RefSeq" id="WP_130415853.1">
    <property type="nucleotide sequence ID" value="NZ_SHKX01000018.1"/>
</dbReference>
<dbReference type="SUPFAM" id="SSF102705">
    <property type="entry name" value="NIF3 (NGG1p interacting factor 3)-like"/>
    <property type="match status" value="1"/>
</dbReference>
<evidence type="ECO:0000313" key="6">
    <source>
        <dbReference type="Proteomes" id="UP000292423"/>
    </source>
</evidence>
<comment type="similarity">
    <text evidence="1">Belongs to the GTP cyclohydrolase I type 2/NIF3 family.</text>
</comment>
<dbReference type="Pfam" id="PF01784">
    <property type="entry name" value="DUF34_NIF3"/>
    <property type="match status" value="1"/>
</dbReference>
<comment type="caution">
    <text evidence="5">The sequence shown here is derived from an EMBL/GenBank/DDBJ whole genome shotgun (WGS) entry which is preliminary data.</text>
</comment>
<dbReference type="OrthoDB" id="9800881at2"/>
<evidence type="ECO:0000313" key="5">
    <source>
        <dbReference type="EMBL" id="RZU35347.1"/>
    </source>
</evidence>
<feature type="binding site" evidence="4">
    <location>
        <position position="102"/>
    </location>
    <ligand>
        <name>a divalent metal cation</name>
        <dbReference type="ChEBI" id="CHEBI:60240"/>
        <label>1</label>
    </ligand>
</feature>
<dbReference type="Gene3D" id="3.40.1390.30">
    <property type="entry name" value="NIF3 (NGG1p interacting factor 3)-like"/>
    <property type="match status" value="2"/>
</dbReference>
<dbReference type="NCBIfam" id="TIGR00486">
    <property type="entry name" value="YbgI_SA1388"/>
    <property type="match status" value="1"/>
</dbReference>